<feature type="chain" id="PRO_5002993783" description="Methyl-accepting chemotaxis protein" evidence="2">
    <location>
        <begin position="30"/>
        <end position="156"/>
    </location>
</feature>
<keyword evidence="4" id="KW-1185">Reference proteome</keyword>
<dbReference type="eggNOG" id="ENOG50343XK">
    <property type="taxonomic scope" value="Bacteria"/>
</dbReference>
<dbReference type="OrthoDB" id="1956596at2"/>
<keyword evidence="1" id="KW-0175">Coiled coil</keyword>
<dbReference type="Proteomes" id="UP000002217">
    <property type="component" value="Chromosome"/>
</dbReference>
<dbReference type="KEGG" id="dae:Dtox_0394"/>
<evidence type="ECO:0008006" key="5">
    <source>
        <dbReference type="Google" id="ProtNLM"/>
    </source>
</evidence>
<evidence type="ECO:0000313" key="4">
    <source>
        <dbReference type="Proteomes" id="UP000002217"/>
    </source>
</evidence>
<gene>
    <name evidence="3" type="ordered locus">Dtox_0394</name>
</gene>
<dbReference type="RefSeq" id="WP_015756059.1">
    <property type="nucleotide sequence ID" value="NC_013216.1"/>
</dbReference>
<dbReference type="HOGENOM" id="CLU_1682944_0_0_9"/>
<evidence type="ECO:0000256" key="1">
    <source>
        <dbReference type="SAM" id="Coils"/>
    </source>
</evidence>
<evidence type="ECO:0000313" key="3">
    <source>
        <dbReference type="EMBL" id="ACV61338.1"/>
    </source>
</evidence>
<keyword evidence="2" id="KW-0732">Signal</keyword>
<protein>
    <recommendedName>
        <fullName evidence="5">Methyl-accepting chemotaxis protein</fullName>
    </recommendedName>
</protein>
<dbReference type="EMBL" id="CP001720">
    <property type="protein sequence ID" value="ACV61338.1"/>
    <property type="molecule type" value="Genomic_DNA"/>
</dbReference>
<evidence type="ECO:0000256" key="2">
    <source>
        <dbReference type="SAM" id="SignalP"/>
    </source>
</evidence>
<feature type="signal peptide" evidence="2">
    <location>
        <begin position="1"/>
        <end position="29"/>
    </location>
</feature>
<reference evidence="3 4" key="1">
    <citation type="journal article" date="2009" name="Stand. Genomic Sci.">
        <title>Complete genome sequence of Desulfotomaculum acetoxidans type strain (5575).</title>
        <authorList>
            <person name="Spring S."/>
            <person name="Lapidus A."/>
            <person name="Schroder M."/>
            <person name="Gleim D."/>
            <person name="Sims D."/>
            <person name="Meincke L."/>
            <person name="Glavina Del Rio T."/>
            <person name="Tice H."/>
            <person name="Copeland A."/>
            <person name="Cheng J.F."/>
            <person name="Lucas S."/>
            <person name="Chen F."/>
            <person name="Nolan M."/>
            <person name="Bruce D."/>
            <person name="Goodwin L."/>
            <person name="Pitluck S."/>
            <person name="Ivanova N."/>
            <person name="Mavromatis K."/>
            <person name="Mikhailova N."/>
            <person name="Pati A."/>
            <person name="Chen A."/>
            <person name="Palaniappan K."/>
            <person name="Land M."/>
            <person name="Hauser L."/>
            <person name="Chang Y.J."/>
            <person name="Jeffries C.D."/>
            <person name="Chain P."/>
            <person name="Saunders E."/>
            <person name="Brettin T."/>
            <person name="Detter J.C."/>
            <person name="Goker M."/>
            <person name="Bristow J."/>
            <person name="Eisen J.A."/>
            <person name="Markowitz V."/>
            <person name="Hugenholtz P."/>
            <person name="Kyrpides N.C."/>
            <person name="Klenk H.P."/>
            <person name="Han C."/>
        </authorList>
    </citation>
    <scope>NUCLEOTIDE SEQUENCE [LARGE SCALE GENOMIC DNA]</scope>
    <source>
        <strain evidence="4">ATCC 49208 / DSM 771 / VKM B-1644</strain>
    </source>
</reference>
<dbReference type="AlphaFoldDB" id="C8W4Y6"/>
<organism evidence="3 4">
    <name type="scientific">Desulfofarcimen acetoxidans (strain ATCC 49208 / DSM 771 / KCTC 5769 / VKM B-1644 / 5575)</name>
    <name type="common">Desulfotomaculum acetoxidans</name>
    <dbReference type="NCBI Taxonomy" id="485916"/>
    <lineage>
        <taxon>Bacteria</taxon>
        <taxon>Bacillati</taxon>
        <taxon>Bacillota</taxon>
        <taxon>Clostridia</taxon>
        <taxon>Eubacteriales</taxon>
        <taxon>Peptococcaceae</taxon>
        <taxon>Desulfofarcimen</taxon>
    </lineage>
</organism>
<feature type="coiled-coil region" evidence="1">
    <location>
        <begin position="32"/>
        <end position="59"/>
    </location>
</feature>
<sequence>MLKRLKLRFTFVLVLALVLGIVSSATVYASNNDSKNSIVKKTEKRLEAANNDIKSTLKLDNILNDYKQIDFPNGIDFNKDLDIAQEFDALDQSPIGSTMPIFLLKNDLSEIMVLYKEGDGTNVMKYAKRVNGNKWAEGEKRIKGAPILDINTIKDE</sequence>
<accession>C8W4Y6</accession>
<name>C8W4Y6_DESAS</name>
<proteinExistence type="predicted"/>